<dbReference type="EMBL" id="FTMX01000001">
    <property type="protein sequence ID" value="SIQ19170.1"/>
    <property type="molecule type" value="Genomic_DNA"/>
</dbReference>
<evidence type="ECO:0000313" key="1">
    <source>
        <dbReference type="EMBL" id="CEG33921.1"/>
    </source>
</evidence>
<reference evidence="1" key="2">
    <citation type="submission" date="2014-10" db="EMBL/GenBank/DDBJ databases">
        <authorList>
            <person name="Urmite Genomes"/>
        </authorList>
    </citation>
    <scope>NUCLEOTIDE SEQUENCE</scope>
    <source>
        <strain evidence="1">P558</strain>
    </source>
</reference>
<name>A0A9X8R334_9BACI</name>
<comment type="caution">
    <text evidence="2">The sequence shown here is derived from an EMBL/GenBank/DDBJ whole genome shotgun (WGS) entry which is preliminary data.</text>
</comment>
<dbReference type="AlphaFoldDB" id="A0A9X8R334"/>
<reference evidence="1 3" key="1">
    <citation type="journal article" date="2014" name="Genome Announc.">
        <title>Genome Sequence of Bacillus simplex Strain P558, Isolated from a Human Fecal Sample.</title>
        <authorList>
            <person name="Croce O."/>
            <person name="Hugon P."/>
            <person name="Lagier J.C."/>
            <person name="Bibi F."/>
            <person name="Robert C."/>
            <person name="Azhar E.I."/>
            <person name="Raoult D."/>
            <person name="Fournier P.E."/>
        </authorList>
    </citation>
    <scope>NUCLEOTIDE SEQUENCE [LARGE SCALE GENOMIC DNA]</scope>
    <source>
        <strain evidence="1 3">P558</strain>
    </source>
</reference>
<protein>
    <submittedName>
        <fullName evidence="2">Uncharacterized protein</fullName>
    </submittedName>
</protein>
<sequence>MYFLFSVYVEKGNLFSYVELYFIEVKQTS</sequence>
<evidence type="ECO:0000313" key="3">
    <source>
        <dbReference type="Proteomes" id="UP000182110"/>
    </source>
</evidence>
<gene>
    <name evidence="1" type="ORF">BN1180_04106</name>
    <name evidence="2" type="ORF">SAMN05878482_101600</name>
</gene>
<accession>A0A9X8R334</accession>
<evidence type="ECO:0000313" key="4">
    <source>
        <dbReference type="Proteomes" id="UP000185829"/>
    </source>
</evidence>
<keyword evidence="3" id="KW-1185">Reference proteome</keyword>
<organism evidence="2 4">
    <name type="scientific">Peribacillus simplex</name>
    <dbReference type="NCBI Taxonomy" id="1478"/>
    <lineage>
        <taxon>Bacteria</taxon>
        <taxon>Bacillati</taxon>
        <taxon>Bacillota</taxon>
        <taxon>Bacilli</taxon>
        <taxon>Bacillales</taxon>
        <taxon>Bacillaceae</taxon>
        <taxon>Peribacillus</taxon>
    </lineage>
</organism>
<dbReference type="EMBL" id="CCXW01000001">
    <property type="protein sequence ID" value="CEG33921.1"/>
    <property type="molecule type" value="Genomic_DNA"/>
</dbReference>
<dbReference type="Proteomes" id="UP000182110">
    <property type="component" value="Unassembled WGS sequence"/>
</dbReference>
<reference evidence="2 4" key="3">
    <citation type="submission" date="2017-01" db="EMBL/GenBank/DDBJ databases">
        <authorList>
            <person name="Varghese N."/>
            <person name="Submissions S."/>
        </authorList>
    </citation>
    <scope>NUCLEOTIDE SEQUENCE [LARGE SCALE GENOMIC DNA]</scope>
    <source>
        <strain evidence="2 4">RUG2-6</strain>
    </source>
</reference>
<proteinExistence type="predicted"/>
<evidence type="ECO:0000313" key="2">
    <source>
        <dbReference type="EMBL" id="SIQ19170.1"/>
    </source>
</evidence>
<dbReference type="Proteomes" id="UP000185829">
    <property type="component" value="Unassembled WGS sequence"/>
</dbReference>